<dbReference type="Pfam" id="PF01266">
    <property type="entry name" value="DAO"/>
    <property type="match status" value="1"/>
</dbReference>
<dbReference type="Gene3D" id="3.50.50.60">
    <property type="entry name" value="FAD/NAD(P)-binding domain"/>
    <property type="match status" value="1"/>
</dbReference>
<evidence type="ECO:0000259" key="5">
    <source>
        <dbReference type="Pfam" id="PF16350"/>
    </source>
</evidence>
<name>A0A813QHS5_9BILA</name>
<dbReference type="Pfam" id="PF16350">
    <property type="entry name" value="FAO_M"/>
    <property type="match status" value="1"/>
</dbReference>
<dbReference type="SUPFAM" id="SSF101790">
    <property type="entry name" value="Aminomethyltransferase beta-barrel domain"/>
    <property type="match status" value="1"/>
</dbReference>
<dbReference type="InterPro" id="IPR029043">
    <property type="entry name" value="GcvT/YgfZ_C"/>
</dbReference>
<evidence type="ECO:0000313" key="6">
    <source>
        <dbReference type="EMBL" id="CAF0768110.1"/>
    </source>
</evidence>
<feature type="domain" description="GCVT N-terminal" evidence="3">
    <location>
        <begin position="475"/>
        <end position="757"/>
    </location>
</feature>
<organism evidence="6 7">
    <name type="scientific">Brachionus calyciflorus</name>
    <dbReference type="NCBI Taxonomy" id="104777"/>
    <lineage>
        <taxon>Eukaryota</taxon>
        <taxon>Metazoa</taxon>
        <taxon>Spiralia</taxon>
        <taxon>Gnathifera</taxon>
        <taxon>Rotifera</taxon>
        <taxon>Eurotatoria</taxon>
        <taxon>Monogononta</taxon>
        <taxon>Pseudotrocha</taxon>
        <taxon>Ploima</taxon>
        <taxon>Brachionidae</taxon>
        <taxon>Brachionus</taxon>
    </lineage>
</organism>
<dbReference type="EMBL" id="CAJNOC010000492">
    <property type="protein sequence ID" value="CAF0768110.1"/>
    <property type="molecule type" value="Genomic_DNA"/>
</dbReference>
<dbReference type="InterPro" id="IPR013977">
    <property type="entry name" value="GcvT_C"/>
</dbReference>
<dbReference type="GO" id="GO:0005739">
    <property type="term" value="C:mitochondrion"/>
    <property type="evidence" value="ECO:0007669"/>
    <property type="project" value="TreeGrafter"/>
</dbReference>
<dbReference type="Gene3D" id="2.40.30.110">
    <property type="entry name" value="Aminomethyltransferase beta-barrel domains"/>
    <property type="match status" value="1"/>
</dbReference>
<comment type="caution">
    <text evidence="6">The sequence shown here is derived from an EMBL/GenBank/DDBJ whole genome shotgun (WGS) entry which is preliminary data.</text>
</comment>
<dbReference type="InterPro" id="IPR036188">
    <property type="entry name" value="FAD/NAD-bd_sf"/>
</dbReference>
<gene>
    <name evidence="6" type="ORF">OXX778_LOCUS4804</name>
</gene>
<dbReference type="InterPro" id="IPR032503">
    <property type="entry name" value="FAO_M"/>
</dbReference>
<dbReference type="AlphaFoldDB" id="A0A813QHS5"/>
<dbReference type="InterPro" id="IPR006076">
    <property type="entry name" value="FAD-dep_OxRdtase"/>
</dbReference>
<dbReference type="Gene3D" id="3.30.1360.120">
    <property type="entry name" value="Probable tRNA modification gtpase trme, domain 1"/>
    <property type="match status" value="1"/>
</dbReference>
<dbReference type="Pfam" id="PF08669">
    <property type="entry name" value="GCV_T_C"/>
    <property type="match status" value="1"/>
</dbReference>
<dbReference type="Proteomes" id="UP000663879">
    <property type="component" value="Unassembled WGS sequence"/>
</dbReference>
<dbReference type="PANTHER" id="PTHR43757">
    <property type="entry name" value="AMINOMETHYLTRANSFERASE"/>
    <property type="match status" value="1"/>
</dbReference>
<dbReference type="InterPro" id="IPR006222">
    <property type="entry name" value="GCVT_N"/>
</dbReference>
<proteinExistence type="inferred from homology"/>
<dbReference type="SUPFAM" id="SSF51905">
    <property type="entry name" value="FAD/NAD(P)-binding domain"/>
    <property type="match status" value="1"/>
</dbReference>
<dbReference type="Pfam" id="PF01571">
    <property type="entry name" value="GCV_T"/>
    <property type="match status" value="1"/>
</dbReference>
<feature type="domain" description="FAD dependent oxidoreductase" evidence="2">
    <location>
        <begin position="49"/>
        <end position="412"/>
    </location>
</feature>
<evidence type="ECO:0000256" key="1">
    <source>
        <dbReference type="ARBA" id="ARBA00008609"/>
    </source>
</evidence>
<keyword evidence="7" id="KW-1185">Reference proteome</keyword>
<accession>A0A813QHS5</accession>
<dbReference type="Gene3D" id="3.30.70.1400">
    <property type="entry name" value="Aminomethyltransferase beta-barrel domains"/>
    <property type="match status" value="1"/>
</dbReference>
<comment type="similarity">
    <text evidence="1">Belongs to the GcvT family.</text>
</comment>
<evidence type="ECO:0000259" key="4">
    <source>
        <dbReference type="Pfam" id="PF08669"/>
    </source>
</evidence>
<protein>
    <recommendedName>
        <fullName evidence="8">L-amino-acid oxidase</fullName>
    </recommendedName>
</protein>
<dbReference type="Gene3D" id="3.30.9.10">
    <property type="entry name" value="D-Amino Acid Oxidase, subunit A, domain 2"/>
    <property type="match status" value="1"/>
</dbReference>
<evidence type="ECO:0008006" key="8">
    <source>
        <dbReference type="Google" id="ProtNLM"/>
    </source>
</evidence>
<evidence type="ECO:0000259" key="3">
    <source>
        <dbReference type="Pfam" id="PF01571"/>
    </source>
</evidence>
<feature type="domain" description="FAD dependent oxidoreductase central" evidence="5">
    <location>
        <begin position="416"/>
        <end position="473"/>
    </location>
</feature>
<evidence type="ECO:0000313" key="7">
    <source>
        <dbReference type="Proteomes" id="UP000663879"/>
    </source>
</evidence>
<dbReference type="InterPro" id="IPR027266">
    <property type="entry name" value="TrmE/GcvT-like"/>
</dbReference>
<reference evidence="6" key="1">
    <citation type="submission" date="2021-02" db="EMBL/GenBank/DDBJ databases">
        <authorList>
            <person name="Nowell W R."/>
        </authorList>
    </citation>
    <scope>NUCLEOTIDE SEQUENCE</scope>
    <source>
        <strain evidence="6">Ploen Becks lab</strain>
    </source>
</reference>
<dbReference type="FunFam" id="3.30.70.1400:FF:000003">
    <property type="entry name" value="Pyruvate dehydrogenase phosphatase regulatory subunit"/>
    <property type="match status" value="1"/>
</dbReference>
<evidence type="ECO:0000259" key="2">
    <source>
        <dbReference type="Pfam" id="PF01266"/>
    </source>
</evidence>
<dbReference type="SUPFAM" id="SSF103025">
    <property type="entry name" value="Folate-binding domain"/>
    <property type="match status" value="1"/>
</dbReference>
<dbReference type="SUPFAM" id="SSF54373">
    <property type="entry name" value="FAD-linked reductases, C-terminal domain"/>
    <property type="match status" value="1"/>
</dbReference>
<feature type="domain" description="Aminomethyltransferase C-terminal" evidence="4">
    <location>
        <begin position="778"/>
        <end position="868"/>
    </location>
</feature>
<dbReference type="PANTHER" id="PTHR43757:SF15">
    <property type="entry name" value="PYRUVATE DEHYDROGENASE PHOSPHATASE REGULATORY SUBUNIT, MITOCHONDRIAL-LIKE"/>
    <property type="match status" value="1"/>
</dbReference>
<dbReference type="InterPro" id="IPR028896">
    <property type="entry name" value="GcvT/YgfZ/DmdA"/>
</dbReference>
<dbReference type="OrthoDB" id="498204at2759"/>
<sequence>MIIIKSTQNFKKFKQILSKTRVNSSISQLKINESYSTDSETESFPLSARVVICGGGLIGTSIAYHLAQLGFKDAVLLTRNTLGSGSSLYSTGVVGTIKSSTPETLFSKYSASLYEKLQMKAPNLKYDKVGSIGLAATKDRWYTIKRLLSESRPQGIDCHLLSSDECLEKFPFLRVDDIEGGLWIPGDGTISTNDYLNYFSDEAKKHGIKIIENCEVKNVLVRKTKGGHYFKVRGVQTNRGDIECDIFVNAAGIRARELGKLSEPRVKVPIHSCEHYHCILKPFGMPETMPVIRDYDGHIYMKYQPGGGILFGGFEKEAKPIFHENVPKEFENSTLDPDLDHFYPLIKNFINRVPGSVDAEIEKVVCGAESFTPDTKLIIGESAEIDNYFVAAGSNADTASLAGGIGKYTAELIAFGETDIQLWPIDIRRFVKLHNNRKFLRDRVRETVGKQYSLKYPTYGMSLYKTGRKLRTSPLHTRLLANGAVYGEILGYERPLLFDKNLKDFFYEDSGKGTFGKPQWFEKVQEEYMACRKGVAVMDMSSFTKFELKSAGREVVDFLQQICSNDIDCPIGHVVHTGMQNHRGGYENDCSVVQTEPNCFLIISPVTQQTRSMKWLSEHFPEDGRVLMSDVTSLYAAINVVGPKAVELLSELTDESLSTTDFHPFTCKEIDVGYASGIKAMRLTHTGEDGFMLYVPTEYSLHVYDTLMEKGKNYGILNAGYYALRSLRIEKMFAFWGQDLDKKTNPYECNREYRVKIESKDFIGKMALMQLRDQRVKRKFVQFLLEDHNIYQDPWPWGGESIYRNDKFCGFVTSASYGFSLRKQVCLGFVHYYDEKTGELMPLTMEYMTKNAHYEIDIAGKRYRAKINLYPPNLNLSLK</sequence>